<evidence type="ECO:0000256" key="7">
    <source>
        <dbReference type="ARBA" id="ARBA00023321"/>
    </source>
</evidence>
<dbReference type="GO" id="GO:0005634">
    <property type="term" value="C:nucleus"/>
    <property type="evidence" value="ECO:0007669"/>
    <property type="project" value="TreeGrafter"/>
</dbReference>
<feature type="domain" description="HTH APSES-type" evidence="10">
    <location>
        <begin position="118"/>
        <end position="224"/>
    </location>
</feature>
<evidence type="ECO:0000256" key="3">
    <source>
        <dbReference type="ARBA" id="ARBA00022969"/>
    </source>
</evidence>
<evidence type="ECO:0000256" key="5">
    <source>
        <dbReference type="ARBA" id="ARBA00023125"/>
    </source>
</evidence>
<dbReference type="VEuPathDB" id="FungiDB:AAP_05149"/>
<dbReference type="PROSITE" id="PS51299">
    <property type="entry name" value="HTH_APSES"/>
    <property type="match status" value="1"/>
</dbReference>
<dbReference type="Proteomes" id="UP000242877">
    <property type="component" value="Unassembled WGS sequence"/>
</dbReference>
<evidence type="ECO:0000256" key="1">
    <source>
        <dbReference type="ARBA" id="ARBA00007247"/>
    </source>
</evidence>
<keyword evidence="6" id="KW-0804">Transcription</keyword>
<keyword evidence="3" id="KW-0749">Sporulation</keyword>
<evidence type="ECO:0000256" key="9">
    <source>
        <dbReference type="SAM" id="MobiDB-lite"/>
    </source>
</evidence>
<dbReference type="GO" id="GO:0045944">
    <property type="term" value="P:positive regulation of transcription by RNA polymerase II"/>
    <property type="evidence" value="ECO:0007669"/>
    <property type="project" value="TreeGrafter"/>
</dbReference>
<feature type="region of interest" description="Disordered" evidence="9">
    <location>
        <begin position="325"/>
        <end position="454"/>
    </location>
</feature>
<dbReference type="GO" id="GO:0003700">
    <property type="term" value="F:DNA-binding transcription factor activity"/>
    <property type="evidence" value="ECO:0007669"/>
    <property type="project" value="TreeGrafter"/>
</dbReference>
<dbReference type="GO" id="GO:0030435">
    <property type="term" value="P:sporulation resulting in formation of a cellular spore"/>
    <property type="evidence" value="ECO:0007669"/>
    <property type="project" value="UniProtKB-KW"/>
</dbReference>
<evidence type="ECO:0000256" key="6">
    <source>
        <dbReference type="ARBA" id="ARBA00023163"/>
    </source>
</evidence>
<feature type="compositionally biased region" description="Polar residues" evidence="9">
    <location>
        <begin position="538"/>
        <end position="547"/>
    </location>
</feature>
<dbReference type="InterPro" id="IPR018004">
    <property type="entry name" value="KilA/APSES_HTH"/>
</dbReference>
<comment type="caution">
    <text evidence="11">The sequence shown here is derived from an EMBL/GenBank/DDBJ whole genome shotgun (WGS) entry which is preliminary data.</text>
</comment>
<dbReference type="SUPFAM" id="SSF54616">
    <property type="entry name" value="DNA-binding domain of Mlu1-box binding protein MBP1"/>
    <property type="match status" value="1"/>
</dbReference>
<evidence type="ECO:0000313" key="12">
    <source>
        <dbReference type="Proteomes" id="UP000242877"/>
    </source>
</evidence>
<dbReference type="OrthoDB" id="5407653at2759"/>
<evidence type="ECO:0000259" key="10">
    <source>
        <dbReference type="PROSITE" id="PS51299"/>
    </source>
</evidence>
<dbReference type="InterPro" id="IPR003163">
    <property type="entry name" value="Tscrpt_reg_HTH_APSES-type"/>
</dbReference>
<dbReference type="GO" id="GO:0043565">
    <property type="term" value="F:sequence-specific DNA binding"/>
    <property type="evidence" value="ECO:0007669"/>
    <property type="project" value="TreeGrafter"/>
</dbReference>
<dbReference type="Pfam" id="PF04383">
    <property type="entry name" value="KilA-N"/>
    <property type="match status" value="1"/>
</dbReference>
<evidence type="ECO:0000256" key="8">
    <source>
        <dbReference type="ARBA" id="ARBA00031907"/>
    </source>
</evidence>
<dbReference type="EMBL" id="AZGZ01000028">
    <property type="protein sequence ID" value="KZZ88089.1"/>
    <property type="molecule type" value="Genomic_DNA"/>
</dbReference>
<evidence type="ECO:0000256" key="2">
    <source>
        <dbReference type="ARBA" id="ARBA00019309"/>
    </source>
</evidence>
<dbReference type="SMART" id="SM01252">
    <property type="entry name" value="KilA-N"/>
    <property type="match status" value="1"/>
</dbReference>
<dbReference type="GO" id="GO:0048315">
    <property type="term" value="P:conidium formation"/>
    <property type="evidence" value="ECO:0007669"/>
    <property type="project" value="UniProtKB-KW"/>
</dbReference>
<feature type="region of interest" description="Disordered" evidence="9">
    <location>
        <begin position="86"/>
        <end position="114"/>
    </location>
</feature>
<dbReference type="AlphaFoldDB" id="A0A167VW62"/>
<keyword evidence="7" id="KW-0183">Conidiation</keyword>
<comment type="similarity">
    <text evidence="1">Belongs to the EFG1/PHD1/stuA family.</text>
</comment>
<evidence type="ECO:0000256" key="4">
    <source>
        <dbReference type="ARBA" id="ARBA00023015"/>
    </source>
</evidence>
<accession>A0A167VW62</accession>
<keyword evidence="12" id="KW-1185">Reference proteome</keyword>
<feature type="compositionally biased region" description="Basic and acidic residues" evidence="9">
    <location>
        <begin position="373"/>
        <end position="392"/>
    </location>
</feature>
<name>A0A167VW62_9EURO</name>
<dbReference type="PANTHER" id="PTHR47792">
    <property type="entry name" value="PROTEIN SOK2-RELATED"/>
    <property type="match status" value="1"/>
</dbReference>
<proteinExistence type="inferred from homology"/>
<evidence type="ECO:0000313" key="11">
    <source>
        <dbReference type="EMBL" id="KZZ88089.1"/>
    </source>
</evidence>
<keyword evidence="4" id="KW-0805">Transcription regulation</keyword>
<feature type="compositionally biased region" description="Low complexity" evidence="9">
    <location>
        <begin position="94"/>
        <end position="103"/>
    </location>
</feature>
<keyword evidence="5 11" id="KW-0238">DNA-binding</keyword>
<dbReference type="InterPro" id="IPR029790">
    <property type="entry name" value="EFG1/Phd1/StuA"/>
</dbReference>
<protein>
    <recommendedName>
        <fullName evidence="2">Cell pattern formation-associated protein stuA</fullName>
    </recommendedName>
    <alternativeName>
        <fullName evidence="8">Stunted protein A</fullName>
    </alternativeName>
</protein>
<dbReference type="InterPro" id="IPR036887">
    <property type="entry name" value="HTH_APSES_sf"/>
</dbReference>
<gene>
    <name evidence="11" type="ORF">AAP_05149</name>
</gene>
<feature type="region of interest" description="Disordered" evidence="9">
    <location>
        <begin position="492"/>
        <end position="547"/>
    </location>
</feature>
<sequence length="547" mass="58596">MNQTQSYMEVHPAHMPSAQAYPAHPPAAPLGHYNHYPSTVMTPSQYAPSASSYYGYGSVTSPQSATHPPMSSQVGGQILPHPVAASAHGYVSDPSGSGQGSPPFDTTGQVPPPGIKPRVTATLWEDEGSLCFQVEAKGICVARRDDNDMINGTKLLNVAGMTRGRRDGILKSEKQRHVVKIGPMHLKGVWIPYDRALEFANKEKITHLLYPLFVHNIGSLLMHPQNPSRANALIAASERRRLENRTPAITTQAPAMYHQPMGAPQQLPGPLHSRHESGRSHTFPTPPGSSASILNGHNSGYEWSANVQSQQPLTIDTNLAAARSLPATPATTPPGPQVHGIPSYQNAGSYDTKPYYTSTSSAPQFPSHASMAHPHEISHASHADGESQDSHGEYASNGGYGSSRPSYPYSAPTQVATLPHDSPQVSPIVNESGPADTRPERIHSRHGSQSNWYPRAGGSSVYSVMSDPRATDSYSAGTGSTYGQTAINAYSKRSREDDATAESKILAESQANDGSEGKRRRTLVEATRPSIALHTRPGSASSVGRRL</sequence>
<feature type="compositionally biased region" description="Polar residues" evidence="9">
    <location>
        <begin position="280"/>
        <end position="297"/>
    </location>
</feature>
<reference evidence="11 12" key="1">
    <citation type="journal article" date="2016" name="Genome Biol. Evol.">
        <title>Divergent and convergent evolution of fungal pathogenicity.</title>
        <authorList>
            <person name="Shang Y."/>
            <person name="Xiao G."/>
            <person name="Zheng P."/>
            <person name="Cen K."/>
            <person name="Zhan S."/>
            <person name="Wang C."/>
        </authorList>
    </citation>
    <scope>NUCLEOTIDE SEQUENCE [LARGE SCALE GENOMIC DNA]</scope>
    <source>
        <strain evidence="11 12">ARSEF 7405</strain>
    </source>
</reference>
<feature type="compositionally biased region" description="Low complexity" evidence="9">
    <location>
        <begin position="402"/>
        <end position="412"/>
    </location>
</feature>
<dbReference type="PANTHER" id="PTHR47792:SF1">
    <property type="entry name" value="PROTEIN SOK2-RELATED"/>
    <property type="match status" value="1"/>
</dbReference>
<feature type="region of interest" description="Disordered" evidence="9">
    <location>
        <begin position="253"/>
        <end position="297"/>
    </location>
</feature>
<feature type="compositionally biased region" description="Polar residues" evidence="9">
    <location>
        <begin position="343"/>
        <end position="364"/>
    </location>
</feature>
<organism evidence="11 12">
    <name type="scientific">Ascosphaera apis ARSEF 7405</name>
    <dbReference type="NCBI Taxonomy" id="392613"/>
    <lineage>
        <taxon>Eukaryota</taxon>
        <taxon>Fungi</taxon>
        <taxon>Dikarya</taxon>
        <taxon>Ascomycota</taxon>
        <taxon>Pezizomycotina</taxon>
        <taxon>Eurotiomycetes</taxon>
        <taxon>Eurotiomycetidae</taxon>
        <taxon>Onygenales</taxon>
        <taxon>Ascosphaeraceae</taxon>
        <taxon>Ascosphaera</taxon>
    </lineage>
</organism>
<dbReference type="Gene3D" id="3.10.260.10">
    <property type="entry name" value="Transcription regulator HTH, APSES-type DNA-binding domain"/>
    <property type="match status" value="1"/>
</dbReference>